<feature type="region of interest" description="Disordered" evidence="6">
    <location>
        <begin position="336"/>
        <end position="358"/>
    </location>
</feature>
<keyword evidence="10" id="KW-0378">Hydrolase</keyword>
<feature type="chain" id="PRO_5043385617" evidence="7">
    <location>
        <begin position="17"/>
        <end position="716"/>
    </location>
</feature>
<reference evidence="10" key="1">
    <citation type="submission" date="2020-06" db="EMBL/GenBank/DDBJ databases">
        <authorList>
            <person name="Li T."/>
            <person name="Hu X."/>
            <person name="Zhang T."/>
            <person name="Song X."/>
            <person name="Zhang H."/>
            <person name="Dai N."/>
            <person name="Sheng W."/>
            <person name="Hou X."/>
            <person name="Wei L."/>
        </authorList>
    </citation>
    <scope>NUCLEOTIDE SEQUENCE</scope>
    <source>
        <strain evidence="10">G01</strain>
        <tissue evidence="10">Leaf</tissue>
    </source>
</reference>
<evidence type="ECO:0000256" key="5">
    <source>
        <dbReference type="PROSITE-ProRule" id="PRU00134"/>
    </source>
</evidence>
<evidence type="ECO:0000256" key="4">
    <source>
        <dbReference type="ARBA" id="ARBA00022833"/>
    </source>
</evidence>
<feature type="signal peptide" evidence="7">
    <location>
        <begin position="1"/>
        <end position="16"/>
    </location>
</feature>
<name>A0AAW2NJ08_9LAMI</name>
<feature type="compositionally biased region" description="Low complexity" evidence="6">
    <location>
        <begin position="674"/>
        <end position="692"/>
    </location>
</feature>
<reference evidence="10" key="2">
    <citation type="journal article" date="2024" name="Plant">
        <title>Genomic evolution and insights into agronomic trait innovations of Sesamum species.</title>
        <authorList>
            <person name="Miao H."/>
            <person name="Wang L."/>
            <person name="Qu L."/>
            <person name="Liu H."/>
            <person name="Sun Y."/>
            <person name="Le M."/>
            <person name="Wang Q."/>
            <person name="Wei S."/>
            <person name="Zheng Y."/>
            <person name="Lin W."/>
            <person name="Duan Y."/>
            <person name="Cao H."/>
            <person name="Xiong S."/>
            <person name="Wang X."/>
            <person name="Wei L."/>
            <person name="Li C."/>
            <person name="Ma Q."/>
            <person name="Ju M."/>
            <person name="Zhao R."/>
            <person name="Li G."/>
            <person name="Mu C."/>
            <person name="Tian Q."/>
            <person name="Mei H."/>
            <person name="Zhang T."/>
            <person name="Gao T."/>
            <person name="Zhang H."/>
        </authorList>
    </citation>
    <scope>NUCLEOTIDE SEQUENCE</scope>
    <source>
        <strain evidence="10">G01</strain>
    </source>
</reference>
<protein>
    <submittedName>
        <fullName evidence="10">Ubiquitin carboxyl-terminal hydrolase 17</fullName>
    </submittedName>
</protein>
<dbReference type="InterPro" id="IPR050164">
    <property type="entry name" value="Peptidase_C19"/>
</dbReference>
<evidence type="ECO:0000256" key="7">
    <source>
        <dbReference type="SAM" id="SignalP"/>
    </source>
</evidence>
<dbReference type="InterPro" id="IPR002893">
    <property type="entry name" value="Znf_MYND"/>
</dbReference>
<keyword evidence="3 5" id="KW-0863">Zinc-finger</keyword>
<dbReference type="AlphaFoldDB" id="A0AAW2NJ08"/>
<feature type="domain" description="USP" evidence="8">
    <location>
        <begin position="412"/>
        <end position="716"/>
    </location>
</feature>
<accession>A0AAW2NJ08</accession>
<dbReference type="Gene3D" id="6.10.140.2220">
    <property type="match status" value="1"/>
</dbReference>
<dbReference type="GO" id="GO:0008270">
    <property type="term" value="F:zinc ion binding"/>
    <property type="evidence" value="ECO:0007669"/>
    <property type="project" value="UniProtKB-KW"/>
</dbReference>
<feature type="region of interest" description="Disordered" evidence="6">
    <location>
        <begin position="116"/>
        <end position="198"/>
    </location>
</feature>
<dbReference type="Pfam" id="PF01753">
    <property type="entry name" value="zf-MYND"/>
    <property type="match status" value="1"/>
</dbReference>
<dbReference type="InterPro" id="IPR028889">
    <property type="entry name" value="USP"/>
</dbReference>
<dbReference type="InterPro" id="IPR001394">
    <property type="entry name" value="Peptidase_C19_UCH"/>
</dbReference>
<dbReference type="GO" id="GO:0004843">
    <property type="term" value="F:cysteine-type deubiquitinase activity"/>
    <property type="evidence" value="ECO:0007669"/>
    <property type="project" value="InterPro"/>
</dbReference>
<evidence type="ECO:0000313" key="10">
    <source>
        <dbReference type="EMBL" id="KAL0342983.1"/>
    </source>
</evidence>
<proteinExistence type="inferred from homology"/>
<feature type="compositionally biased region" description="Low complexity" evidence="6">
    <location>
        <begin position="150"/>
        <end position="172"/>
    </location>
</feature>
<dbReference type="GO" id="GO:0005829">
    <property type="term" value="C:cytosol"/>
    <property type="evidence" value="ECO:0007669"/>
    <property type="project" value="TreeGrafter"/>
</dbReference>
<keyword evidence="4" id="KW-0862">Zinc</keyword>
<feature type="compositionally biased region" description="Polar residues" evidence="6">
    <location>
        <begin position="636"/>
        <end position="645"/>
    </location>
</feature>
<dbReference type="InterPro" id="IPR038765">
    <property type="entry name" value="Papain-like_cys_pep_sf"/>
</dbReference>
<comment type="similarity">
    <text evidence="1">Belongs to the peptidase C19 family.</text>
</comment>
<dbReference type="GO" id="GO:0005634">
    <property type="term" value="C:nucleus"/>
    <property type="evidence" value="ECO:0007669"/>
    <property type="project" value="TreeGrafter"/>
</dbReference>
<evidence type="ECO:0000259" key="8">
    <source>
        <dbReference type="PROSITE" id="PS50235"/>
    </source>
</evidence>
<dbReference type="SUPFAM" id="SSF54001">
    <property type="entry name" value="Cysteine proteinases"/>
    <property type="match status" value="1"/>
</dbReference>
<dbReference type="FunFam" id="6.10.140.2220:FF:000006">
    <property type="entry name" value="Ubiquitin carboxyl-terminal hydrolase 15"/>
    <property type="match status" value="1"/>
</dbReference>
<dbReference type="PANTHER" id="PTHR24006">
    <property type="entry name" value="UBIQUITIN CARBOXYL-TERMINAL HYDROLASE"/>
    <property type="match status" value="1"/>
</dbReference>
<dbReference type="Gene3D" id="3.90.70.10">
    <property type="entry name" value="Cysteine proteinases"/>
    <property type="match status" value="2"/>
</dbReference>
<feature type="region of interest" description="Disordered" evidence="6">
    <location>
        <begin position="663"/>
        <end position="703"/>
    </location>
</feature>
<evidence type="ECO:0000256" key="3">
    <source>
        <dbReference type="ARBA" id="ARBA00022771"/>
    </source>
</evidence>
<dbReference type="PROSITE" id="PS00972">
    <property type="entry name" value="USP_1"/>
    <property type="match status" value="1"/>
</dbReference>
<evidence type="ECO:0000256" key="6">
    <source>
        <dbReference type="SAM" id="MobiDB-lite"/>
    </source>
</evidence>
<gene>
    <name evidence="10" type="ORF">Sangu_1185700</name>
</gene>
<dbReference type="PROSITE" id="PS01360">
    <property type="entry name" value="ZF_MYND_1"/>
    <property type="match status" value="1"/>
</dbReference>
<feature type="region of interest" description="Disordered" evidence="6">
    <location>
        <begin position="276"/>
        <end position="305"/>
    </location>
</feature>
<dbReference type="InterPro" id="IPR018200">
    <property type="entry name" value="USP_CS"/>
</dbReference>
<dbReference type="PANTHER" id="PTHR24006:SF690">
    <property type="entry name" value="UBIQUITIN CARBOXYL-TERMINAL HYDROLASE 17"/>
    <property type="match status" value="1"/>
</dbReference>
<keyword evidence="2" id="KW-0479">Metal-binding</keyword>
<evidence type="ECO:0000256" key="1">
    <source>
        <dbReference type="ARBA" id="ARBA00009085"/>
    </source>
</evidence>
<dbReference type="Pfam" id="PF00443">
    <property type="entry name" value="UCH"/>
    <property type="match status" value="1"/>
</dbReference>
<evidence type="ECO:0000256" key="2">
    <source>
        <dbReference type="ARBA" id="ARBA00022723"/>
    </source>
</evidence>
<dbReference type="GO" id="GO:0016579">
    <property type="term" value="P:protein deubiquitination"/>
    <property type="evidence" value="ECO:0007669"/>
    <property type="project" value="InterPro"/>
</dbReference>
<feature type="domain" description="MYND-type" evidence="9">
    <location>
        <begin position="68"/>
        <end position="105"/>
    </location>
</feature>
<dbReference type="SUPFAM" id="SSF144232">
    <property type="entry name" value="HIT/MYND zinc finger-like"/>
    <property type="match status" value="1"/>
</dbReference>
<dbReference type="EMBL" id="JACGWK010000007">
    <property type="protein sequence ID" value="KAL0342983.1"/>
    <property type="molecule type" value="Genomic_DNA"/>
</dbReference>
<feature type="compositionally biased region" description="Polar residues" evidence="6">
    <location>
        <begin position="289"/>
        <end position="303"/>
    </location>
</feature>
<feature type="region of interest" description="Disordered" evidence="6">
    <location>
        <begin position="617"/>
        <end position="646"/>
    </location>
</feature>
<organism evidence="10">
    <name type="scientific">Sesamum angustifolium</name>
    <dbReference type="NCBI Taxonomy" id="2727405"/>
    <lineage>
        <taxon>Eukaryota</taxon>
        <taxon>Viridiplantae</taxon>
        <taxon>Streptophyta</taxon>
        <taxon>Embryophyta</taxon>
        <taxon>Tracheophyta</taxon>
        <taxon>Spermatophyta</taxon>
        <taxon>Magnoliopsida</taxon>
        <taxon>eudicotyledons</taxon>
        <taxon>Gunneridae</taxon>
        <taxon>Pentapetalae</taxon>
        <taxon>asterids</taxon>
        <taxon>lamiids</taxon>
        <taxon>Lamiales</taxon>
        <taxon>Pedaliaceae</taxon>
        <taxon>Sesamum</taxon>
    </lineage>
</organism>
<sequence>MLVIVCALLVLGLVARYKWRNGAAKKEEILRLVAVASREEAETAKLQAFEEYNSPMQPLPQLEKQYYCAVCRCPTTTRCSRCKAVRYCSGKCQIIHWRQGHKDDCRPSIALHASKESQSVVEASSENHSEMHLNDEGKIHSDPSQELDDLGSSSSSTSFFFSSTEQSETSSDASISEVVESGTSGSISPDKAPSVGIDSGISQIISDSNDADVPRPFPPAYSVNHPPCSNKIQKMLVPKLDESIASTSSQDKQEGEAAVVKEFVLNAIELRNSQSAISVRTSSDEDWKNQPQPSTSKVETSVSRRAAGNHRLSNVELSSECSKSLKMPSMNEWKNKSQICNGKGTRSTTTSRSPGNCQELPTKVDSTHAISSDGGVRILSESTGKSLKTSVIFPFKLFMQLYACDDVELHPFGLVNCGNSCYANAVLQCLTFTRPISSYLLQGLHSKTCKNVVDKMQSVCLEEAGVSGSFAEDSTVLGLTFGGFLRSKIQCMKCLGRSERCDRMMDLTVEIDGNIYTLEEALKQFTTSETLGGDDKYKCSRCKSYEKAKKKLTVLEAPNILTIVLKRFRVSRVDLETVLSVEAYILFYARQTPRGASFVKNSSVYLDGKIKRNMAAISSSNGAKKKNSKTKPTSPRNTESAITRQGSDKHYYWTSPNHFTGNHAVGAQRNPIVDSSSDSSSIFSASDAGSYSTDSTKDSSAEDISGYLFGSSWHHP</sequence>
<feature type="compositionally biased region" description="Basic and acidic residues" evidence="6">
    <location>
        <begin position="125"/>
        <end position="143"/>
    </location>
</feature>
<comment type="caution">
    <text evidence="10">The sequence shown here is derived from an EMBL/GenBank/DDBJ whole genome shotgun (WGS) entry which is preliminary data.</text>
</comment>
<evidence type="ECO:0000259" key="9">
    <source>
        <dbReference type="PROSITE" id="PS50865"/>
    </source>
</evidence>
<dbReference type="PROSITE" id="PS50865">
    <property type="entry name" value="ZF_MYND_2"/>
    <property type="match status" value="1"/>
</dbReference>
<dbReference type="PROSITE" id="PS50235">
    <property type="entry name" value="USP_3"/>
    <property type="match status" value="1"/>
</dbReference>
<keyword evidence="7" id="KW-0732">Signal</keyword>